<dbReference type="Gene3D" id="3.50.50.60">
    <property type="entry name" value="FAD/NAD(P)-binding domain"/>
    <property type="match status" value="1"/>
</dbReference>
<dbReference type="InterPro" id="IPR001613">
    <property type="entry name" value="Flavin_amine_oxidase"/>
</dbReference>
<reference evidence="6" key="1">
    <citation type="journal article" date="2019" name="Int. J. Syst. Evol. Microbiol.">
        <title>The Global Catalogue of Microorganisms (GCM) 10K type strain sequencing project: providing services to taxonomists for standard genome sequencing and annotation.</title>
        <authorList>
            <consortium name="The Broad Institute Genomics Platform"/>
            <consortium name="The Broad Institute Genome Sequencing Center for Infectious Disease"/>
            <person name="Wu L."/>
            <person name="Ma J."/>
        </authorList>
    </citation>
    <scope>NUCLEOTIDE SEQUENCE [LARGE SCALE GENOMIC DNA]</scope>
    <source>
        <strain evidence="6">CGMCC 1.12989</strain>
    </source>
</reference>
<proteinExistence type="inferred from homology"/>
<protein>
    <submittedName>
        <fullName evidence="5">Flavin monoamine oxidase family protein</fullName>
    </submittedName>
</protein>
<keyword evidence="6" id="KW-1185">Reference proteome</keyword>
<dbReference type="Gene3D" id="1.10.405.10">
    <property type="entry name" value="Guanine Nucleotide Dissociation Inhibitor, domain 1"/>
    <property type="match status" value="1"/>
</dbReference>
<comment type="similarity">
    <text evidence="2">Belongs to the flavin monoamine oxidase family.</text>
</comment>
<comment type="cofactor">
    <cofactor evidence="1">
        <name>FAD</name>
        <dbReference type="ChEBI" id="CHEBI:57692"/>
    </cofactor>
</comment>
<dbReference type="Proteomes" id="UP001595828">
    <property type="component" value="Unassembled WGS sequence"/>
</dbReference>
<evidence type="ECO:0000256" key="3">
    <source>
        <dbReference type="ARBA" id="ARBA00023002"/>
    </source>
</evidence>
<organism evidence="5 6">
    <name type="scientific">Novosphingobium tardum</name>
    <dbReference type="NCBI Taxonomy" id="1538021"/>
    <lineage>
        <taxon>Bacteria</taxon>
        <taxon>Pseudomonadati</taxon>
        <taxon>Pseudomonadota</taxon>
        <taxon>Alphaproteobacteria</taxon>
        <taxon>Sphingomonadales</taxon>
        <taxon>Sphingomonadaceae</taxon>
        <taxon>Novosphingobium</taxon>
    </lineage>
</organism>
<dbReference type="PANTHER" id="PTHR43563">
    <property type="entry name" value="AMINE OXIDASE"/>
    <property type="match status" value="1"/>
</dbReference>
<evidence type="ECO:0000256" key="2">
    <source>
        <dbReference type="ARBA" id="ARBA00005995"/>
    </source>
</evidence>
<dbReference type="SUPFAM" id="SSF54373">
    <property type="entry name" value="FAD-linked reductases, C-terminal domain"/>
    <property type="match status" value="1"/>
</dbReference>
<dbReference type="RefSeq" id="WP_379538103.1">
    <property type="nucleotide sequence ID" value="NZ_JBHSDR010000003.1"/>
</dbReference>
<name>A0ABV8RMY9_9SPHN</name>
<keyword evidence="3" id="KW-0560">Oxidoreductase</keyword>
<sequence length="468" mass="50632">MDEGTTTITTDGSQILTCDVAVVGAGASGLAAARDLVKAGADVLVIEARDRVGGRTLSKRLENGVTIDLGGQWVAPTQERVLALAAKLGLHTFQTFEDGHHSLLVDNAVQRLAEGQINEAADVHDDFWQGQTALEKLAATIDLEAPWTHPDAGELDMMTFSEWTDRTLTTVGGRLRMKMIAPAVFSVDACELSMLHVAFYFGAAGGFDVLTKTRGGGQDSRFTTGMQELSLGLARELGDRILLGRPVRRIVQDTSGVSIECKDAVIRAQRVIVATSPTIAGRIEHSPPMPALRDALTQRMPMGTAIKMMLIYDRPFWRDEGLSGFALTDQDVPQLMFDNSPEDASCGILVGFTEGSAARRWIDRSEGERRGAAVETVAGCFGQAARDVRDYIELSWMNEEYSRGCYAGVMPPGVWTTFGRALREPVGRIHWAGTETATFWPGYVEGALQAGERAATEVAQLLGVSKQL</sequence>
<dbReference type="Pfam" id="PF01593">
    <property type="entry name" value="Amino_oxidase"/>
    <property type="match status" value="1"/>
</dbReference>
<dbReference type="SUPFAM" id="SSF51905">
    <property type="entry name" value="FAD/NAD(P)-binding domain"/>
    <property type="match status" value="1"/>
</dbReference>
<comment type="caution">
    <text evidence="5">The sequence shown here is derived from an EMBL/GenBank/DDBJ whole genome shotgun (WGS) entry which is preliminary data.</text>
</comment>
<dbReference type="InterPro" id="IPR036188">
    <property type="entry name" value="FAD/NAD-bd_sf"/>
</dbReference>
<evidence type="ECO:0000313" key="5">
    <source>
        <dbReference type="EMBL" id="MFC4294657.1"/>
    </source>
</evidence>
<evidence type="ECO:0000256" key="1">
    <source>
        <dbReference type="ARBA" id="ARBA00001974"/>
    </source>
</evidence>
<feature type="domain" description="Amine oxidase" evidence="4">
    <location>
        <begin position="28"/>
        <end position="458"/>
    </location>
</feature>
<dbReference type="Gene3D" id="3.90.660.10">
    <property type="match status" value="1"/>
</dbReference>
<evidence type="ECO:0000259" key="4">
    <source>
        <dbReference type="Pfam" id="PF01593"/>
    </source>
</evidence>
<evidence type="ECO:0000313" key="6">
    <source>
        <dbReference type="Proteomes" id="UP001595828"/>
    </source>
</evidence>
<dbReference type="EMBL" id="JBHSDR010000003">
    <property type="protein sequence ID" value="MFC4294657.1"/>
    <property type="molecule type" value="Genomic_DNA"/>
</dbReference>
<accession>A0ABV8RMY9</accession>
<dbReference type="PANTHER" id="PTHR43563:SF1">
    <property type="entry name" value="AMINE OXIDASE [FLAVIN-CONTAINING] B"/>
    <property type="match status" value="1"/>
</dbReference>
<dbReference type="InterPro" id="IPR002937">
    <property type="entry name" value="Amino_oxidase"/>
</dbReference>
<dbReference type="PRINTS" id="PR00757">
    <property type="entry name" value="AMINEOXDASEF"/>
</dbReference>
<dbReference type="InterPro" id="IPR050703">
    <property type="entry name" value="Flavin_MAO"/>
</dbReference>
<gene>
    <name evidence="5" type="ORF">ACFO0A_06245</name>
</gene>